<evidence type="ECO:0000259" key="6">
    <source>
        <dbReference type="Pfam" id="PF07980"/>
    </source>
</evidence>
<evidence type="ECO:0000256" key="2">
    <source>
        <dbReference type="ARBA" id="ARBA00006275"/>
    </source>
</evidence>
<dbReference type="InterPro" id="IPR012944">
    <property type="entry name" value="SusD_RagB_dom"/>
</dbReference>
<dbReference type="RefSeq" id="WP_321562866.1">
    <property type="nucleotide sequence ID" value="NZ_CP139558.1"/>
</dbReference>
<evidence type="ECO:0000256" key="4">
    <source>
        <dbReference type="ARBA" id="ARBA00023136"/>
    </source>
</evidence>
<evidence type="ECO:0000313" key="8">
    <source>
        <dbReference type="EMBL" id="WPU93732.1"/>
    </source>
</evidence>
<proteinExistence type="inferred from homology"/>
<accession>A0ABZ0TLC0</accession>
<dbReference type="InterPro" id="IPR033985">
    <property type="entry name" value="SusD-like_N"/>
</dbReference>
<keyword evidence="5" id="KW-0998">Cell outer membrane</keyword>
<dbReference type="Gene3D" id="1.25.40.390">
    <property type="match status" value="1"/>
</dbReference>
<dbReference type="CDD" id="cd08977">
    <property type="entry name" value="SusD"/>
    <property type="match status" value="1"/>
</dbReference>
<organism evidence="8 9">
    <name type="scientific">Mucilaginibacter sabulilitoris</name>
    <dbReference type="NCBI Taxonomy" id="1173583"/>
    <lineage>
        <taxon>Bacteria</taxon>
        <taxon>Pseudomonadati</taxon>
        <taxon>Bacteroidota</taxon>
        <taxon>Sphingobacteriia</taxon>
        <taxon>Sphingobacteriales</taxon>
        <taxon>Sphingobacteriaceae</taxon>
        <taxon>Mucilaginibacter</taxon>
    </lineage>
</organism>
<name>A0ABZ0TLC0_9SPHI</name>
<comment type="subcellular location">
    <subcellularLocation>
        <location evidence="1">Cell outer membrane</location>
    </subcellularLocation>
</comment>
<dbReference type="Pfam" id="PF07980">
    <property type="entry name" value="SusD_RagB"/>
    <property type="match status" value="1"/>
</dbReference>
<reference evidence="8 9" key="1">
    <citation type="submission" date="2023-11" db="EMBL/GenBank/DDBJ databases">
        <title>Analysis of the Genomes of Mucilaginibacter gossypii cycad 4 and M. sabulilitoris SNA2: microbes with the potential for plant growth promotion.</title>
        <authorList>
            <person name="Hirsch A.M."/>
            <person name="Humm E."/>
            <person name="Rubbi M."/>
            <person name="Del Vecchio G."/>
            <person name="Ha S.M."/>
            <person name="Pellegrini M."/>
            <person name="Gunsalus R.P."/>
        </authorList>
    </citation>
    <scope>NUCLEOTIDE SEQUENCE [LARGE SCALE GENOMIC DNA]</scope>
    <source>
        <strain evidence="8 9">SNA2</strain>
    </source>
</reference>
<dbReference type="EMBL" id="CP139558">
    <property type="protein sequence ID" value="WPU93732.1"/>
    <property type="molecule type" value="Genomic_DNA"/>
</dbReference>
<keyword evidence="4" id="KW-0472">Membrane</keyword>
<feature type="domain" description="SusD-like N-terminal" evidence="7">
    <location>
        <begin position="85"/>
        <end position="263"/>
    </location>
</feature>
<evidence type="ECO:0000313" key="9">
    <source>
        <dbReference type="Proteomes" id="UP001324380"/>
    </source>
</evidence>
<dbReference type="Pfam" id="PF14322">
    <property type="entry name" value="SusD-like_3"/>
    <property type="match status" value="1"/>
</dbReference>
<keyword evidence="9" id="KW-1185">Reference proteome</keyword>
<dbReference type="InterPro" id="IPR011990">
    <property type="entry name" value="TPR-like_helical_dom_sf"/>
</dbReference>
<keyword evidence="3" id="KW-0732">Signal</keyword>
<evidence type="ECO:0000256" key="1">
    <source>
        <dbReference type="ARBA" id="ARBA00004442"/>
    </source>
</evidence>
<evidence type="ECO:0000256" key="3">
    <source>
        <dbReference type="ARBA" id="ARBA00022729"/>
    </source>
</evidence>
<sequence>MAGIISTIRHQGSTCLVCLLHFKLNLINMKPQYKLSNKMLLLQGRTLLCGLLAIVLTLGGSCKNNLVEKPYSFLGEENSFKTASDATVALDAIYDRLRTIYGMTMINLADVNSEELNVESTIGATILDLKTNNYSPSNPTFDSFYTNCYLLIDRANRVIKNVPGITMDATAKAQVMGEAKFLRALTYFDLVQAFGDVPLVTTPTSDVVNVSIKRTAANDIYSQIINDLKDADAANLPANYTAAGTIGRATSGAVKSILAKVYLTHKDYANAALYAKQVIDSKVYSLFPDYKNIFPPENKNGQEHIFSAQYSCIKTTYGSPMAEFFSIYFSYPINQGGGSYNVEPSYVNSYLAGDYRKQVTIITQKVNPANSQLVFARNGPCVDKYWDPSPCAEFDARNNFMIIRYADVLLIYAEAINEINGPTPDAYDAINQVRTRARNGNSSANPQNLTGLSQAQFRDAVLQERGWELCFEGHRRWDLLRTGKYVSTLQAAGIPVSQKNLLYPIPQHQMDVNSALTQNPGF</sequence>
<gene>
    <name evidence="8" type="ORF">SNE25_30910</name>
</gene>
<feature type="domain" description="RagB/SusD" evidence="6">
    <location>
        <begin position="380"/>
        <end position="522"/>
    </location>
</feature>
<comment type="similarity">
    <text evidence="2">Belongs to the SusD family.</text>
</comment>
<evidence type="ECO:0000256" key="5">
    <source>
        <dbReference type="ARBA" id="ARBA00023237"/>
    </source>
</evidence>
<protein>
    <submittedName>
        <fullName evidence="8">RagB/SusD family nutrient uptake outer membrane protein</fullName>
    </submittedName>
</protein>
<dbReference type="SUPFAM" id="SSF48452">
    <property type="entry name" value="TPR-like"/>
    <property type="match status" value="1"/>
</dbReference>
<evidence type="ECO:0000259" key="7">
    <source>
        <dbReference type="Pfam" id="PF14322"/>
    </source>
</evidence>
<dbReference type="Proteomes" id="UP001324380">
    <property type="component" value="Chromosome"/>
</dbReference>